<evidence type="ECO:0000256" key="16">
    <source>
        <dbReference type="RuleBase" id="RU000457"/>
    </source>
</evidence>
<organism evidence="20">
    <name type="scientific">Cosmocomoidea morrilli</name>
    <dbReference type="NCBI Taxonomy" id="273962"/>
    <lineage>
        <taxon>Eukaryota</taxon>
        <taxon>Metazoa</taxon>
        <taxon>Ecdysozoa</taxon>
        <taxon>Arthropoda</taxon>
        <taxon>Hexapoda</taxon>
        <taxon>Insecta</taxon>
        <taxon>Pterygota</taxon>
        <taxon>Neoptera</taxon>
        <taxon>Endopterygota</taxon>
        <taxon>Hymenoptera</taxon>
        <taxon>Apocrita</taxon>
        <taxon>Proctotrupomorpha</taxon>
        <taxon>Chalcidoidea</taxon>
        <taxon>Mymaridae</taxon>
        <taxon>Cosmocomoidea</taxon>
    </lineage>
</organism>
<feature type="transmembrane region" description="Helical" evidence="17">
    <location>
        <begin position="64"/>
        <end position="91"/>
    </location>
</feature>
<keyword evidence="14 16" id="KW-0472">Membrane</keyword>
<reference evidence="20" key="1">
    <citation type="journal article" date="2006" name="Biol. Control">
        <title>Genetic and hybridization evidence confirms that a geographic population of Gonatocerus morrilli (Hymenoptera: Mymaridae) from California is a new species: Egg parasitoids of the glassy-winged sharpshooter Homalodisca coagulata (Homoptera: Cicadellidae).</title>
        <authorList>
            <person name="de Leon J.H."/>
            <person name="Jones W.A."/>
            <person name="Setamou M."/>
            <person name="Morgan D.J.W."/>
        </authorList>
    </citation>
    <scope>NUCLEOTIDE SEQUENCE</scope>
    <source>
        <strain evidence="20">8</strain>
    </source>
</reference>
<evidence type="ECO:0000259" key="18">
    <source>
        <dbReference type="PROSITE" id="PS50857"/>
    </source>
</evidence>
<keyword evidence="10 16" id="KW-0249">Electron transport</keyword>
<evidence type="ECO:0000256" key="17">
    <source>
        <dbReference type="SAM" id="Phobius"/>
    </source>
</evidence>
<dbReference type="Pfam" id="PF02790">
    <property type="entry name" value="COX2_TM"/>
    <property type="match status" value="1"/>
</dbReference>
<dbReference type="SUPFAM" id="SSF81464">
    <property type="entry name" value="Cytochrome c oxidase subunit II-like, transmembrane region"/>
    <property type="match status" value="1"/>
</dbReference>
<evidence type="ECO:0000256" key="13">
    <source>
        <dbReference type="ARBA" id="ARBA00023128"/>
    </source>
</evidence>
<dbReference type="Gene3D" id="2.60.40.420">
    <property type="entry name" value="Cupredoxins - blue copper proteins"/>
    <property type="match status" value="1"/>
</dbReference>
<evidence type="ECO:0000259" key="19">
    <source>
        <dbReference type="PROSITE" id="PS50999"/>
    </source>
</evidence>
<evidence type="ECO:0000256" key="2">
    <source>
        <dbReference type="ARBA" id="ARBA00007866"/>
    </source>
</evidence>
<keyword evidence="12 16" id="KW-0186">Copper</keyword>
<dbReference type="GO" id="GO:0004129">
    <property type="term" value="F:cytochrome-c oxidase activity"/>
    <property type="evidence" value="ECO:0007669"/>
    <property type="project" value="UniProtKB-EC"/>
</dbReference>
<keyword evidence="6 16" id="KW-0812">Transmembrane</keyword>
<dbReference type="Pfam" id="PF00116">
    <property type="entry name" value="COX2"/>
    <property type="match status" value="1"/>
</dbReference>
<dbReference type="GO" id="GO:0042773">
    <property type="term" value="P:ATP synthesis coupled electron transport"/>
    <property type="evidence" value="ECO:0007669"/>
    <property type="project" value="TreeGrafter"/>
</dbReference>
<keyword evidence="11 17" id="KW-1133">Transmembrane helix</keyword>
<dbReference type="Gene3D" id="1.10.287.90">
    <property type="match status" value="1"/>
</dbReference>
<keyword evidence="4 16" id="KW-0813">Transport</keyword>
<comment type="catalytic activity">
    <reaction evidence="15">
        <text>4 Fe(II)-[cytochrome c] + O2 + 8 H(+)(in) = 4 Fe(III)-[cytochrome c] + 2 H2O + 4 H(+)(out)</text>
        <dbReference type="Rhea" id="RHEA:11436"/>
        <dbReference type="Rhea" id="RHEA-COMP:10350"/>
        <dbReference type="Rhea" id="RHEA-COMP:14399"/>
        <dbReference type="ChEBI" id="CHEBI:15377"/>
        <dbReference type="ChEBI" id="CHEBI:15378"/>
        <dbReference type="ChEBI" id="CHEBI:15379"/>
        <dbReference type="ChEBI" id="CHEBI:29033"/>
        <dbReference type="ChEBI" id="CHEBI:29034"/>
        <dbReference type="EC" id="7.1.1.9"/>
    </reaction>
    <physiologicalReaction direction="left-to-right" evidence="15">
        <dbReference type="Rhea" id="RHEA:11437"/>
    </physiologicalReaction>
</comment>
<dbReference type="PROSITE" id="PS50857">
    <property type="entry name" value="COX2_CUA"/>
    <property type="match status" value="1"/>
</dbReference>
<dbReference type="PROSITE" id="PS50999">
    <property type="entry name" value="COX2_TM"/>
    <property type="match status" value="1"/>
</dbReference>
<dbReference type="InterPro" id="IPR008972">
    <property type="entry name" value="Cupredoxin"/>
</dbReference>
<comment type="function">
    <text evidence="16">Component of the cytochrome c oxidase, the last enzyme in the mitochondrial electron transport chain which drives oxidative phosphorylation. The respiratory chain contains 3 multisubunit complexes succinate dehydrogenase (complex II, CII), ubiquinol-cytochrome c oxidoreductase (cytochrome b-c1 complex, complex III, CIII) and cytochrome c oxidase (complex IV, CIV), that cooperate to transfer electrons derived from NADH and succinate to molecular oxygen, creating an electrochemical gradient over the inner membrane that drives transmembrane transport and the ATP synthase. Cytochrome c oxidase is the component of the respiratory chain that catalyzes the reduction of oxygen to water. Electrons originating from reduced cytochrome c in the intermembrane space (IMS) are transferred via the dinuclear copper A center (CU(A)) of subunit 2 and heme A of subunit 1 to the active site in subunit 1, a binuclear center (BNC) formed by heme A3 and copper B (CU(B)). The BNC reduces molecular oxygen to 2 water molecules using 4 electrons from cytochrome c in the IMS and 4 protons from the mitochondrial matrix.</text>
</comment>
<evidence type="ECO:0000256" key="12">
    <source>
        <dbReference type="ARBA" id="ARBA00023008"/>
    </source>
</evidence>
<proteinExistence type="inferred from homology"/>
<evidence type="ECO:0000256" key="1">
    <source>
        <dbReference type="ARBA" id="ARBA00004448"/>
    </source>
</evidence>
<evidence type="ECO:0000256" key="7">
    <source>
        <dbReference type="ARBA" id="ARBA00022792"/>
    </source>
</evidence>
<gene>
    <name evidence="20" type="primary">COII</name>
</gene>
<evidence type="ECO:0000256" key="10">
    <source>
        <dbReference type="ARBA" id="ARBA00022982"/>
    </source>
</evidence>
<feature type="transmembrane region" description="Helical" evidence="17">
    <location>
        <begin position="31"/>
        <end position="52"/>
    </location>
</feature>
<evidence type="ECO:0000256" key="3">
    <source>
        <dbReference type="ARBA" id="ARBA00015946"/>
    </source>
</evidence>
<comment type="cofactor">
    <cofactor evidence="16">
        <name>Cu cation</name>
        <dbReference type="ChEBI" id="CHEBI:23378"/>
    </cofactor>
    <text evidence="16">Binds a copper A center.</text>
</comment>
<dbReference type="GO" id="GO:0005743">
    <property type="term" value="C:mitochondrial inner membrane"/>
    <property type="evidence" value="ECO:0007669"/>
    <property type="project" value="UniProtKB-SubCell"/>
</dbReference>
<dbReference type="PANTHER" id="PTHR22888">
    <property type="entry name" value="CYTOCHROME C OXIDASE, SUBUNIT II"/>
    <property type="match status" value="1"/>
</dbReference>
<feature type="domain" description="Cytochrome oxidase subunit II copper A binding" evidence="18">
    <location>
        <begin position="96"/>
        <end position="200"/>
    </location>
</feature>
<evidence type="ECO:0000256" key="15">
    <source>
        <dbReference type="ARBA" id="ARBA00049512"/>
    </source>
</evidence>
<accession>Q17S38</accession>
<dbReference type="PANTHER" id="PTHR22888:SF9">
    <property type="entry name" value="CYTOCHROME C OXIDASE SUBUNIT 2"/>
    <property type="match status" value="1"/>
</dbReference>
<dbReference type="InterPro" id="IPR002429">
    <property type="entry name" value="CcO_II-like_C"/>
</dbReference>
<keyword evidence="8" id="KW-0460">Magnesium</keyword>
<evidence type="ECO:0000256" key="14">
    <source>
        <dbReference type="ARBA" id="ARBA00023136"/>
    </source>
</evidence>
<geneLocation type="mitochondrion" evidence="20"/>
<sequence length="200" mass="23487">MLIEMMIWSQVYLQNAMSPIMENMVFFHENAMFIINMIISLILYIILMMLLNKYNNHFLLKGRLIEIIWTLIPILLLFFLAIPSLKILYLLDELVNPMISVKILGNQWYWSYEYNLLDLEFDSVMLNNNNNFRLLEVDNNMILPYNLEIRLWVSSNDVIHSFALPSLGLKIDAMLGHLNEISMLINRPGIFYGQCSEICG</sequence>
<comment type="subcellular location">
    <subcellularLocation>
        <location evidence="1 16">Mitochondrion inner membrane</location>
        <topology evidence="1 16">Multi-pass membrane protein</topology>
    </subcellularLocation>
</comment>
<reference evidence="20" key="2">
    <citation type="journal article" date="2006" name="Zootaxa">
        <title>A key to the Mymaridae (Hymenoptera) egg parasitoids of proconiine sharpshooters (Hemiptera: Cicadellidae) in the Nearctic region, with description of two new species of Gonatocerus.</title>
        <authorList>
            <person name="Triapitsyn S.V."/>
        </authorList>
    </citation>
    <scope>NUCLEOTIDE SEQUENCE</scope>
    <source>
        <strain evidence="20">8</strain>
    </source>
</reference>
<dbReference type="SUPFAM" id="SSF49503">
    <property type="entry name" value="Cupredoxins"/>
    <property type="match status" value="1"/>
</dbReference>
<dbReference type="InterPro" id="IPR036257">
    <property type="entry name" value="Cyt_c_oxidase_su2_TM_sf"/>
</dbReference>
<name>Q17S38_9HYME</name>
<dbReference type="EMBL" id="AY997658">
    <property type="protein sequence ID" value="AAY43036.1"/>
    <property type="molecule type" value="Genomic_DNA"/>
</dbReference>
<evidence type="ECO:0000256" key="6">
    <source>
        <dbReference type="ARBA" id="ARBA00022692"/>
    </source>
</evidence>
<evidence type="ECO:0000256" key="9">
    <source>
        <dbReference type="ARBA" id="ARBA00022967"/>
    </source>
</evidence>
<comment type="similarity">
    <text evidence="2 16">Belongs to the cytochrome c oxidase subunit 2 family.</text>
</comment>
<keyword evidence="7 16" id="KW-0999">Mitochondrion inner membrane</keyword>
<dbReference type="PRINTS" id="PR01166">
    <property type="entry name" value="CYCOXIDASEII"/>
</dbReference>
<evidence type="ECO:0000256" key="4">
    <source>
        <dbReference type="ARBA" id="ARBA00022448"/>
    </source>
</evidence>
<keyword evidence="9" id="KW-1278">Translocase</keyword>
<dbReference type="InterPro" id="IPR011759">
    <property type="entry name" value="Cyt_c_oxidase_su2_TM_dom"/>
</dbReference>
<evidence type="ECO:0000256" key="8">
    <source>
        <dbReference type="ARBA" id="ARBA00022842"/>
    </source>
</evidence>
<protein>
    <recommendedName>
        <fullName evidence="3 16">Cytochrome c oxidase subunit 2</fullName>
    </recommendedName>
</protein>
<feature type="non-terminal residue" evidence="20">
    <location>
        <position position="200"/>
    </location>
</feature>
<dbReference type="AlphaFoldDB" id="Q17S38"/>
<dbReference type="InterPro" id="IPR045187">
    <property type="entry name" value="CcO_II"/>
</dbReference>
<keyword evidence="16" id="KW-0479">Metal-binding</keyword>
<evidence type="ECO:0000256" key="5">
    <source>
        <dbReference type="ARBA" id="ARBA00022660"/>
    </source>
</evidence>
<evidence type="ECO:0000313" key="20">
    <source>
        <dbReference type="EMBL" id="AAY43036.1"/>
    </source>
</evidence>
<keyword evidence="5 16" id="KW-0679">Respiratory chain</keyword>
<dbReference type="GO" id="GO:0005507">
    <property type="term" value="F:copper ion binding"/>
    <property type="evidence" value="ECO:0007669"/>
    <property type="project" value="InterPro"/>
</dbReference>
<evidence type="ECO:0000256" key="11">
    <source>
        <dbReference type="ARBA" id="ARBA00022989"/>
    </source>
</evidence>
<feature type="domain" description="Cytochrome oxidase subunit II transmembrane region profile" evidence="19">
    <location>
        <begin position="5"/>
        <end position="95"/>
    </location>
</feature>
<keyword evidence="13 16" id="KW-0496">Mitochondrion</keyword>